<sequence length="61" mass="6736">LVRTLEFSPGEEGGQMGRNRVPWDGRNGRGIVVANGGYICRVEVKAGQEKKVRIRKIGVLK</sequence>
<feature type="non-terminal residue" evidence="2">
    <location>
        <position position="1"/>
    </location>
</feature>
<proteinExistence type="predicted"/>
<evidence type="ECO:0008006" key="3">
    <source>
        <dbReference type="Google" id="ProtNLM"/>
    </source>
</evidence>
<dbReference type="Gene3D" id="2.60.40.4070">
    <property type="match status" value="1"/>
</dbReference>
<protein>
    <recommendedName>
        <fullName evidence="3">FlgD Ig-like domain-containing protein</fullName>
    </recommendedName>
</protein>
<accession>X1VEY2</accession>
<feature type="region of interest" description="Disordered" evidence="1">
    <location>
        <begin position="1"/>
        <end position="22"/>
    </location>
</feature>
<organism evidence="2">
    <name type="scientific">marine sediment metagenome</name>
    <dbReference type="NCBI Taxonomy" id="412755"/>
    <lineage>
        <taxon>unclassified sequences</taxon>
        <taxon>metagenomes</taxon>
        <taxon>ecological metagenomes</taxon>
    </lineage>
</organism>
<evidence type="ECO:0000313" key="2">
    <source>
        <dbReference type="EMBL" id="GAJ12826.1"/>
    </source>
</evidence>
<name>X1VEY2_9ZZZZ</name>
<evidence type="ECO:0000256" key="1">
    <source>
        <dbReference type="SAM" id="MobiDB-lite"/>
    </source>
</evidence>
<comment type="caution">
    <text evidence="2">The sequence shown here is derived from an EMBL/GenBank/DDBJ whole genome shotgun (WGS) entry which is preliminary data.</text>
</comment>
<gene>
    <name evidence="2" type="ORF">S12H4_42239</name>
</gene>
<dbReference type="EMBL" id="BARW01025822">
    <property type="protein sequence ID" value="GAJ12826.1"/>
    <property type="molecule type" value="Genomic_DNA"/>
</dbReference>
<reference evidence="2" key="1">
    <citation type="journal article" date="2014" name="Front. Microbiol.">
        <title>High frequency of phylogenetically diverse reductive dehalogenase-homologous genes in deep subseafloor sedimentary metagenomes.</title>
        <authorList>
            <person name="Kawai M."/>
            <person name="Futagami T."/>
            <person name="Toyoda A."/>
            <person name="Takaki Y."/>
            <person name="Nishi S."/>
            <person name="Hori S."/>
            <person name="Arai W."/>
            <person name="Tsubouchi T."/>
            <person name="Morono Y."/>
            <person name="Uchiyama I."/>
            <person name="Ito T."/>
            <person name="Fujiyama A."/>
            <person name="Inagaki F."/>
            <person name="Takami H."/>
        </authorList>
    </citation>
    <scope>NUCLEOTIDE SEQUENCE</scope>
    <source>
        <strain evidence="2">Expedition CK06-06</strain>
    </source>
</reference>
<dbReference type="AlphaFoldDB" id="X1VEY2"/>